<reference evidence="2" key="1">
    <citation type="submission" date="2024-07" db="EMBL/GenBank/DDBJ databases">
        <title>Two chromosome-level genome assemblies of Korean endemic species Abeliophyllum distichum and Forsythia ovata (Oleaceae).</title>
        <authorList>
            <person name="Jang H."/>
        </authorList>
    </citation>
    <scope>NUCLEOTIDE SEQUENCE [LARGE SCALE GENOMIC DNA]</scope>
</reference>
<name>A0ABD1R9R6_9LAMI</name>
<gene>
    <name evidence="1" type="ORF">Adt_29312</name>
</gene>
<dbReference type="AlphaFoldDB" id="A0ABD1R9R6"/>
<protein>
    <submittedName>
        <fullName evidence="1">U-box domain-containing protein 40</fullName>
    </submittedName>
</protein>
<keyword evidence="2" id="KW-1185">Reference proteome</keyword>
<dbReference type="Proteomes" id="UP001604336">
    <property type="component" value="Unassembled WGS sequence"/>
</dbReference>
<sequence length="112" mass="12475">MMKSEHMTGRVLLVPCNLAASADGRAAMLNGSAGRVFVEYAELWQAAVQRVGKGGAEETLEKVEKTGSKRAKKKASRILELLRGKEEEDEDEIDWDKLLELKDDMSRRVKLG</sequence>
<accession>A0ABD1R9R6</accession>
<proteinExistence type="predicted"/>
<dbReference type="EMBL" id="JBFOLK010000009">
    <property type="protein sequence ID" value="KAL2484556.1"/>
    <property type="molecule type" value="Genomic_DNA"/>
</dbReference>
<evidence type="ECO:0000313" key="1">
    <source>
        <dbReference type="EMBL" id="KAL2484556.1"/>
    </source>
</evidence>
<evidence type="ECO:0000313" key="2">
    <source>
        <dbReference type="Proteomes" id="UP001604336"/>
    </source>
</evidence>
<comment type="caution">
    <text evidence="1">The sequence shown here is derived from an EMBL/GenBank/DDBJ whole genome shotgun (WGS) entry which is preliminary data.</text>
</comment>
<organism evidence="1 2">
    <name type="scientific">Abeliophyllum distichum</name>
    <dbReference type="NCBI Taxonomy" id="126358"/>
    <lineage>
        <taxon>Eukaryota</taxon>
        <taxon>Viridiplantae</taxon>
        <taxon>Streptophyta</taxon>
        <taxon>Embryophyta</taxon>
        <taxon>Tracheophyta</taxon>
        <taxon>Spermatophyta</taxon>
        <taxon>Magnoliopsida</taxon>
        <taxon>eudicotyledons</taxon>
        <taxon>Gunneridae</taxon>
        <taxon>Pentapetalae</taxon>
        <taxon>asterids</taxon>
        <taxon>lamiids</taxon>
        <taxon>Lamiales</taxon>
        <taxon>Oleaceae</taxon>
        <taxon>Forsythieae</taxon>
        <taxon>Abeliophyllum</taxon>
    </lineage>
</organism>